<evidence type="ECO:0000256" key="4">
    <source>
        <dbReference type="ARBA" id="ARBA00023315"/>
    </source>
</evidence>
<comment type="domain">
    <text evidence="5">The HXXXXD motif is essential for acyltransferase activity and may constitute the binding site for the phosphate moiety of the glycerol-3-phosphate.</text>
</comment>
<keyword evidence="5" id="KW-1208">Phospholipid metabolism</keyword>
<sequence>MTTFNLYAIIILISLIILTYFLVQYVLNDKQIYTIKYGLYVSSIMLISVILIPVFLIRARNVINIRLAAQVLNPILNLFGIKYRIENGKVLDKEESCVIVANHQSSIDFIGMMRLWPEHIRYCTILAKKELIWALPFGFAAWLTGLEFVDRKNRERSSETMRQVTKKVQDKSLRLWVFPEGTRNMADTFLPFKFGAFRLAIEAQVPIVPVVFSSYKPIYNVDKTSKNYYWRQGCVTIKCLEPINTKGMTIEKDLQQLTEMTRQRMIEAYQTIHTTTSQNKKNN</sequence>
<evidence type="ECO:0000313" key="9">
    <source>
        <dbReference type="EMBL" id="CAF3792702.1"/>
    </source>
</evidence>
<dbReference type="SMART" id="SM00563">
    <property type="entry name" value="PlsC"/>
    <property type="match status" value="1"/>
</dbReference>
<evidence type="ECO:0000313" key="8">
    <source>
        <dbReference type="EMBL" id="CAF1263063.1"/>
    </source>
</evidence>
<dbReference type="InterPro" id="IPR002123">
    <property type="entry name" value="Plipid/glycerol_acylTrfase"/>
</dbReference>
<comment type="caution">
    <text evidence="9">The sequence shown here is derived from an EMBL/GenBank/DDBJ whole genome shotgun (WGS) entry which is preliminary data.</text>
</comment>
<dbReference type="GO" id="GO:0003841">
    <property type="term" value="F:1-acylglycerol-3-phosphate O-acyltransferase activity"/>
    <property type="evidence" value="ECO:0007669"/>
    <property type="project" value="UniProtKB-UniRule"/>
</dbReference>
<evidence type="ECO:0000256" key="2">
    <source>
        <dbReference type="ARBA" id="ARBA00008655"/>
    </source>
</evidence>
<accession>A0A819AXR8</accession>
<dbReference type="AlphaFoldDB" id="A0A819AXR8"/>
<dbReference type="EMBL" id="CAJOBB010001006">
    <property type="protein sequence ID" value="CAF3792702.1"/>
    <property type="molecule type" value="Genomic_DNA"/>
</dbReference>
<evidence type="ECO:0000259" key="7">
    <source>
        <dbReference type="SMART" id="SM00563"/>
    </source>
</evidence>
<dbReference type="Proteomes" id="UP000663860">
    <property type="component" value="Unassembled WGS sequence"/>
</dbReference>
<dbReference type="EC" id="2.3.1.51" evidence="5"/>
<dbReference type="SUPFAM" id="SSF69593">
    <property type="entry name" value="Glycerol-3-phosphate (1)-acyltransferase"/>
    <property type="match status" value="1"/>
</dbReference>
<feature type="transmembrane region" description="Helical" evidence="6">
    <location>
        <begin position="39"/>
        <end position="57"/>
    </location>
</feature>
<dbReference type="GO" id="GO:0005783">
    <property type="term" value="C:endoplasmic reticulum"/>
    <property type="evidence" value="ECO:0007669"/>
    <property type="project" value="TreeGrafter"/>
</dbReference>
<dbReference type="InterPro" id="IPR004552">
    <property type="entry name" value="AGP_acyltrans"/>
</dbReference>
<evidence type="ECO:0000256" key="6">
    <source>
        <dbReference type="SAM" id="Phobius"/>
    </source>
</evidence>
<name>A0A819AXR8_9BILA</name>
<feature type="domain" description="Phospholipid/glycerol acyltransferase" evidence="7">
    <location>
        <begin position="97"/>
        <end position="215"/>
    </location>
</feature>
<dbReference type="GO" id="GO:0006654">
    <property type="term" value="P:phosphatidic acid biosynthetic process"/>
    <property type="evidence" value="ECO:0007669"/>
    <property type="project" value="TreeGrafter"/>
</dbReference>
<dbReference type="Pfam" id="PF01553">
    <property type="entry name" value="Acyltransferase"/>
    <property type="match status" value="1"/>
</dbReference>
<comment type="pathway">
    <text evidence="1">Phospholipid metabolism; CDP-diacylglycerol biosynthesis; CDP-diacylglycerol from sn-glycerol 3-phosphate: step 2/3.</text>
</comment>
<proteinExistence type="inferred from homology"/>
<comment type="catalytic activity">
    <reaction evidence="5">
        <text>a 1-acyl-sn-glycero-3-phosphate + an acyl-CoA = a 1,2-diacyl-sn-glycero-3-phosphate + CoA</text>
        <dbReference type="Rhea" id="RHEA:19709"/>
        <dbReference type="ChEBI" id="CHEBI:57287"/>
        <dbReference type="ChEBI" id="CHEBI:57970"/>
        <dbReference type="ChEBI" id="CHEBI:58342"/>
        <dbReference type="ChEBI" id="CHEBI:58608"/>
        <dbReference type="EC" id="2.3.1.51"/>
    </reaction>
</comment>
<evidence type="ECO:0000256" key="5">
    <source>
        <dbReference type="RuleBase" id="RU361267"/>
    </source>
</evidence>
<dbReference type="PANTHER" id="PTHR10434:SF11">
    <property type="entry name" value="1-ACYL-SN-GLYCEROL-3-PHOSPHATE ACYLTRANSFERASE"/>
    <property type="match status" value="1"/>
</dbReference>
<keyword evidence="4 5" id="KW-0012">Acyltransferase</keyword>
<dbReference type="Proteomes" id="UP000663868">
    <property type="component" value="Unassembled WGS sequence"/>
</dbReference>
<dbReference type="EMBL" id="CAJNOE010000541">
    <property type="protein sequence ID" value="CAF1263063.1"/>
    <property type="molecule type" value="Genomic_DNA"/>
</dbReference>
<keyword evidence="5" id="KW-0594">Phospholipid biosynthesis</keyword>
<keyword evidence="5" id="KW-0443">Lipid metabolism</keyword>
<dbReference type="GO" id="GO:0016020">
    <property type="term" value="C:membrane"/>
    <property type="evidence" value="ECO:0007669"/>
    <property type="project" value="InterPro"/>
</dbReference>
<evidence type="ECO:0000256" key="3">
    <source>
        <dbReference type="ARBA" id="ARBA00022679"/>
    </source>
</evidence>
<feature type="transmembrane region" description="Helical" evidence="6">
    <location>
        <begin position="6"/>
        <end position="27"/>
    </location>
</feature>
<evidence type="ECO:0000313" key="10">
    <source>
        <dbReference type="Proteomes" id="UP000663868"/>
    </source>
</evidence>
<organism evidence="9 10">
    <name type="scientific">Adineta steineri</name>
    <dbReference type="NCBI Taxonomy" id="433720"/>
    <lineage>
        <taxon>Eukaryota</taxon>
        <taxon>Metazoa</taxon>
        <taxon>Spiralia</taxon>
        <taxon>Gnathifera</taxon>
        <taxon>Rotifera</taxon>
        <taxon>Eurotatoria</taxon>
        <taxon>Bdelloidea</taxon>
        <taxon>Adinetida</taxon>
        <taxon>Adinetidae</taxon>
        <taxon>Adineta</taxon>
    </lineage>
</organism>
<dbReference type="CDD" id="cd07989">
    <property type="entry name" value="LPLAT_AGPAT-like"/>
    <property type="match status" value="1"/>
</dbReference>
<comment type="similarity">
    <text evidence="2 5">Belongs to the 1-acyl-sn-glycerol-3-phosphate acyltransferase family.</text>
</comment>
<evidence type="ECO:0000256" key="1">
    <source>
        <dbReference type="ARBA" id="ARBA00004728"/>
    </source>
</evidence>
<keyword evidence="3 5" id="KW-0808">Transferase</keyword>
<keyword evidence="6" id="KW-0812">Transmembrane</keyword>
<keyword evidence="6" id="KW-1133">Transmembrane helix</keyword>
<keyword evidence="6" id="KW-0472">Membrane</keyword>
<keyword evidence="5" id="KW-0444">Lipid biosynthesis</keyword>
<dbReference type="PANTHER" id="PTHR10434">
    <property type="entry name" value="1-ACYL-SN-GLYCEROL-3-PHOSPHATE ACYLTRANSFERASE"/>
    <property type="match status" value="1"/>
</dbReference>
<gene>
    <name evidence="8" type="ORF">IZO911_LOCUS31996</name>
    <name evidence="9" type="ORF">KXQ929_LOCUS16555</name>
</gene>
<protein>
    <recommendedName>
        <fullName evidence="5">1-acyl-sn-glycerol-3-phosphate acyltransferase</fullName>
        <ecNumber evidence="5">2.3.1.51</ecNumber>
    </recommendedName>
</protein>
<reference evidence="9" key="1">
    <citation type="submission" date="2021-02" db="EMBL/GenBank/DDBJ databases">
        <authorList>
            <person name="Nowell W R."/>
        </authorList>
    </citation>
    <scope>NUCLEOTIDE SEQUENCE</scope>
</reference>
<dbReference type="NCBIfam" id="TIGR00530">
    <property type="entry name" value="AGP_acyltrn"/>
    <property type="match status" value="1"/>
</dbReference>